<feature type="region of interest" description="Disordered" evidence="1">
    <location>
        <begin position="119"/>
        <end position="281"/>
    </location>
</feature>
<dbReference type="EMBL" id="JAUSUH010000006">
    <property type="protein sequence ID" value="MDQ0348462.1"/>
    <property type="molecule type" value="Genomic_DNA"/>
</dbReference>
<feature type="compositionally biased region" description="Low complexity" evidence="1">
    <location>
        <begin position="189"/>
        <end position="200"/>
    </location>
</feature>
<reference evidence="2 3" key="1">
    <citation type="submission" date="2023-07" db="EMBL/GenBank/DDBJ databases">
        <title>Genomic Encyclopedia of Type Strains, Phase IV (KMG-IV): sequencing the most valuable type-strain genomes for metagenomic binning, comparative biology and taxonomic classification.</title>
        <authorList>
            <person name="Goeker M."/>
        </authorList>
    </citation>
    <scope>NUCLEOTIDE SEQUENCE [LARGE SCALE GENOMIC DNA]</scope>
    <source>
        <strain evidence="2 3">DSM 1277</strain>
    </source>
</reference>
<gene>
    <name evidence="2" type="ORF">J2S76_002893</name>
</gene>
<accession>A0ABU0DJ72</accession>
<proteinExistence type="predicted"/>
<dbReference type="RefSeq" id="WP_307061298.1">
    <property type="nucleotide sequence ID" value="NZ_JAUSUH010000006.1"/>
</dbReference>
<dbReference type="Pfam" id="PF04386">
    <property type="entry name" value="SspB"/>
    <property type="match status" value="1"/>
</dbReference>
<dbReference type="SUPFAM" id="SSF101738">
    <property type="entry name" value="SspB-like"/>
    <property type="match status" value="1"/>
</dbReference>
<dbReference type="Gene3D" id="2.30.30.220">
    <property type="entry name" value="SspB-like"/>
    <property type="match status" value="1"/>
</dbReference>
<dbReference type="InterPro" id="IPR007481">
    <property type="entry name" value="SspB"/>
</dbReference>
<evidence type="ECO:0000313" key="3">
    <source>
        <dbReference type="Proteomes" id="UP001238467"/>
    </source>
</evidence>
<keyword evidence="3" id="KW-1185">Reference proteome</keyword>
<feature type="compositionally biased region" description="Basic and acidic residues" evidence="1">
    <location>
        <begin position="228"/>
        <end position="247"/>
    </location>
</feature>
<name>A0ABU0DJ72_9HYPH</name>
<sequence>MSVDLIRYDLLVQDALRGVVGRVLTDVARDGLPGEHHLYLAFDTCAPGVRISPRLKERYPEEMTIVLQHQFWDLIVTDQFFEVGLSFNGIPERLHVPYAALKGFFDPSVKFGLQFESVEDEDDADAEGDGADEPTAMPTPIGEGRPTSVPSTRAPTRLAEVPPKPAPAEAVASRSIGLKPAAPKPAPVAVPDAKAAPKQPSAARAPATPSVDAASAEDAPRPSAGDKASGKAPDKTGPDSKAADGKASDAPSAVKPVDDDEPTDGGSGGAQVVRLDAFRKK</sequence>
<feature type="compositionally biased region" description="Acidic residues" evidence="1">
    <location>
        <begin position="119"/>
        <end position="132"/>
    </location>
</feature>
<organism evidence="2 3">
    <name type="scientific">Ancylobacter vacuolatus</name>
    <dbReference type="NCBI Taxonomy" id="223389"/>
    <lineage>
        <taxon>Bacteria</taxon>
        <taxon>Pseudomonadati</taxon>
        <taxon>Pseudomonadota</taxon>
        <taxon>Alphaproteobacteria</taxon>
        <taxon>Hyphomicrobiales</taxon>
        <taxon>Xanthobacteraceae</taxon>
        <taxon>Ancylobacter</taxon>
    </lineage>
</organism>
<evidence type="ECO:0000313" key="2">
    <source>
        <dbReference type="EMBL" id="MDQ0348462.1"/>
    </source>
</evidence>
<evidence type="ECO:0008006" key="4">
    <source>
        <dbReference type="Google" id="ProtNLM"/>
    </source>
</evidence>
<dbReference type="InterPro" id="IPR036760">
    <property type="entry name" value="SspB-like_sf"/>
</dbReference>
<dbReference type="Proteomes" id="UP001238467">
    <property type="component" value="Unassembled WGS sequence"/>
</dbReference>
<evidence type="ECO:0000256" key="1">
    <source>
        <dbReference type="SAM" id="MobiDB-lite"/>
    </source>
</evidence>
<protein>
    <recommendedName>
        <fullName evidence="4">Stringent starvation protein B</fullName>
    </recommendedName>
</protein>
<comment type="caution">
    <text evidence="2">The sequence shown here is derived from an EMBL/GenBank/DDBJ whole genome shotgun (WGS) entry which is preliminary data.</text>
</comment>